<gene>
    <name evidence="1" type="ORF">GCM10011349_35700</name>
</gene>
<protein>
    <submittedName>
        <fullName evidence="1">Uncharacterized protein</fullName>
    </submittedName>
</protein>
<evidence type="ECO:0000313" key="2">
    <source>
        <dbReference type="Proteomes" id="UP000605099"/>
    </source>
</evidence>
<accession>A0ABQ2JYZ2</accession>
<dbReference type="EMBL" id="BMLK01000019">
    <property type="protein sequence ID" value="GGN57289.1"/>
    <property type="molecule type" value="Genomic_DNA"/>
</dbReference>
<name>A0ABQ2JYZ2_9SPHN</name>
<sequence>MTGAESAWATQPAPAKYEAFPASGTFEAKVCREPKCSSRPAIADGRVDAWQDDPEDGRQHFRLITGIWNKPWTPASPGVNEGREG</sequence>
<dbReference type="Proteomes" id="UP000605099">
    <property type="component" value="Unassembled WGS sequence"/>
</dbReference>
<evidence type="ECO:0000313" key="1">
    <source>
        <dbReference type="EMBL" id="GGN57289.1"/>
    </source>
</evidence>
<organism evidence="1 2">
    <name type="scientific">Novosphingobium indicum</name>
    <dbReference type="NCBI Taxonomy" id="462949"/>
    <lineage>
        <taxon>Bacteria</taxon>
        <taxon>Pseudomonadati</taxon>
        <taxon>Pseudomonadota</taxon>
        <taxon>Alphaproteobacteria</taxon>
        <taxon>Sphingomonadales</taxon>
        <taxon>Sphingomonadaceae</taxon>
        <taxon>Novosphingobium</taxon>
    </lineage>
</organism>
<comment type="caution">
    <text evidence="1">The sequence shown here is derived from an EMBL/GenBank/DDBJ whole genome shotgun (WGS) entry which is preliminary data.</text>
</comment>
<reference evidence="2" key="1">
    <citation type="journal article" date="2019" name="Int. J. Syst. Evol. Microbiol.">
        <title>The Global Catalogue of Microorganisms (GCM) 10K type strain sequencing project: providing services to taxonomists for standard genome sequencing and annotation.</title>
        <authorList>
            <consortium name="The Broad Institute Genomics Platform"/>
            <consortium name="The Broad Institute Genome Sequencing Center for Infectious Disease"/>
            <person name="Wu L."/>
            <person name="Ma J."/>
        </authorList>
    </citation>
    <scope>NUCLEOTIDE SEQUENCE [LARGE SCALE GENOMIC DNA]</scope>
    <source>
        <strain evidence="2">CGMCC 1.6784</strain>
    </source>
</reference>
<keyword evidence="2" id="KW-1185">Reference proteome</keyword>
<proteinExistence type="predicted"/>